<accession>A0A5N6KB30</accession>
<reference evidence="1 2" key="1">
    <citation type="submission" date="2019-06" db="EMBL/GenBank/DDBJ databases">
        <title>Genome Sequence of the Brown Rot Fungal Pathogen Monilinia laxa.</title>
        <authorList>
            <person name="De Miccolis Angelini R.M."/>
            <person name="Landi L."/>
            <person name="Abate D."/>
            <person name="Pollastro S."/>
            <person name="Romanazzi G."/>
            <person name="Faretra F."/>
        </authorList>
    </citation>
    <scope>NUCLEOTIDE SEQUENCE [LARGE SCALE GENOMIC DNA]</scope>
    <source>
        <strain evidence="1 2">Mlax316</strain>
    </source>
</reference>
<proteinExistence type="predicted"/>
<protein>
    <submittedName>
        <fullName evidence="1">Uncharacterized protein</fullName>
    </submittedName>
</protein>
<sequence>MSAGPIEAAYLAYTTSRSSAGSSHILQTSEITTIPSDYIALTIRRPLPQHPKSLRRRHHYKRRSRLVSFTVAS</sequence>
<keyword evidence="2" id="KW-1185">Reference proteome</keyword>
<dbReference type="EMBL" id="VIGI01000005">
    <property type="protein sequence ID" value="KAB8299999.1"/>
    <property type="molecule type" value="Genomic_DNA"/>
</dbReference>
<dbReference type="Proteomes" id="UP000326757">
    <property type="component" value="Unassembled WGS sequence"/>
</dbReference>
<evidence type="ECO:0000313" key="1">
    <source>
        <dbReference type="EMBL" id="KAB8299999.1"/>
    </source>
</evidence>
<name>A0A5N6KB30_MONLA</name>
<dbReference type="AlphaFoldDB" id="A0A5N6KB30"/>
<comment type="caution">
    <text evidence="1">The sequence shown here is derived from an EMBL/GenBank/DDBJ whole genome shotgun (WGS) entry which is preliminary data.</text>
</comment>
<gene>
    <name evidence="1" type="ORF">EYC80_000239</name>
</gene>
<organism evidence="1 2">
    <name type="scientific">Monilinia laxa</name>
    <name type="common">Brown rot fungus</name>
    <name type="synonym">Sclerotinia laxa</name>
    <dbReference type="NCBI Taxonomy" id="61186"/>
    <lineage>
        <taxon>Eukaryota</taxon>
        <taxon>Fungi</taxon>
        <taxon>Dikarya</taxon>
        <taxon>Ascomycota</taxon>
        <taxon>Pezizomycotina</taxon>
        <taxon>Leotiomycetes</taxon>
        <taxon>Helotiales</taxon>
        <taxon>Sclerotiniaceae</taxon>
        <taxon>Monilinia</taxon>
    </lineage>
</organism>
<evidence type="ECO:0000313" key="2">
    <source>
        <dbReference type="Proteomes" id="UP000326757"/>
    </source>
</evidence>